<dbReference type="InterPro" id="IPR029058">
    <property type="entry name" value="AB_hydrolase_fold"/>
</dbReference>
<keyword evidence="2" id="KW-0732">Signal</keyword>
<dbReference type="RefSeq" id="WP_392884649.1">
    <property type="nucleotide sequence ID" value="NZ_JBICZW010000027.1"/>
</dbReference>
<dbReference type="PANTHER" id="PTHR37946:SF1">
    <property type="entry name" value="SLL1969 PROTEIN"/>
    <property type="match status" value="1"/>
</dbReference>
<reference evidence="3 4" key="1">
    <citation type="submission" date="2024-10" db="EMBL/GenBank/DDBJ databases">
        <title>The Natural Products Discovery Center: Release of the First 8490 Sequenced Strains for Exploring Actinobacteria Biosynthetic Diversity.</title>
        <authorList>
            <person name="Kalkreuter E."/>
            <person name="Kautsar S.A."/>
            <person name="Yang D."/>
            <person name="Bader C.D."/>
            <person name="Teijaro C.N."/>
            <person name="Fluegel L."/>
            <person name="Davis C.M."/>
            <person name="Simpson J.R."/>
            <person name="Lauterbach L."/>
            <person name="Steele A.D."/>
            <person name="Gui C."/>
            <person name="Meng S."/>
            <person name="Li G."/>
            <person name="Viehrig K."/>
            <person name="Ye F."/>
            <person name="Su P."/>
            <person name="Kiefer A.F."/>
            <person name="Nichols A."/>
            <person name="Cepeda A.J."/>
            <person name="Yan W."/>
            <person name="Fan B."/>
            <person name="Jiang Y."/>
            <person name="Adhikari A."/>
            <person name="Zheng C.-J."/>
            <person name="Schuster L."/>
            <person name="Cowan T.M."/>
            <person name="Smanski M.J."/>
            <person name="Chevrette M.G."/>
            <person name="De Carvalho L.P.S."/>
            <person name="Shen B."/>
        </authorList>
    </citation>
    <scope>NUCLEOTIDE SEQUENCE [LARGE SCALE GENOMIC DNA]</scope>
    <source>
        <strain evidence="3 4">NPDC048229</strain>
    </source>
</reference>
<dbReference type="PANTHER" id="PTHR37946">
    <property type="entry name" value="SLL1969 PROTEIN"/>
    <property type="match status" value="1"/>
</dbReference>
<keyword evidence="4" id="KW-1185">Reference proteome</keyword>
<evidence type="ECO:0000313" key="4">
    <source>
        <dbReference type="Proteomes" id="UP001604282"/>
    </source>
</evidence>
<dbReference type="Gene3D" id="3.40.50.1820">
    <property type="entry name" value="alpha/beta hydrolase"/>
    <property type="match status" value="1"/>
</dbReference>
<dbReference type="InterPro" id="IPR002918">
    <property type="entry name" value="Lipase_EstA/Esterase_EstB"/>
</dbReference>
<protein>
    <submittedName>
        <fullName evidence="3">Esterase/lipase family protein</fullName>
    </submittedName>
</protein>
<dbReference type="EMBL" id="JBICZW010000027">
    <property type="protein sequence ID" value="MFG3193256.1"/>
    <property type="molecule type" value="Genomic_DNA"/>
</dbReference>
<evidence type="ECO:0000256" key="1">
    <source>
        <dbReference type="SAM" id="MobiDB-lite"/>
    </source>
</evidence>
<accession>A0ABW7C0H0</accession>
<comment type="caution">
    <text evidence="3">The sequence shown here is derived from an EMBL/GenBank/DDBJ whole genome shotgun (WGS) entry which is preliminary data.</text>
</comment>
<name>A0ABW7C0H0_9ACTN</name>
<gene>
    <name evidence="3" type="ORF">ACGFYS_30500</name>
</gene>
<feature type="region of interest" description="Disordered" evidence="1">
    <location>
        <begin position="24"/>
        <end position="55"/>
    </location>
</feature>
<evidence type="ECO:0000256" key="2">
    <source>
        <dbReference type="SAM" id="SignalP"/>
    </source>
</evidence>
<organism evidence="3 4">
    <name type="scientific">Streptomyces omiyaensis</name>
    <dbReference type="NCBI Taxonomy" id="68247"/>
    <lineage>
        <taxon>Bacteria</taxon>
        <taxon>Bacillati</taxon>
        <taxon>Actinomycetota</taxon>
        <taxon>Actinomycetes</taxon>
        <taxon>Kitasatosporales</taxon>
        <taxon>Streptomycetaceae</taxon>
        <taxon>Streptomyces</taxon>
    </lineage>
</organism>
<dbReference type="SUPFAM" id="SSF53474">
    <property type="entry name" value="alpha/beta-Hydrolases"/>
    <property type="match status" value="1"/>
</dbReference>
<dbReference type="Pfam" id="PF01674">
    <property type="entry name" value="Lipase_2"/>
    <property type="match status" value="1"/>
</dbReference>
<sequence>MRRSATLLLAGLLLAGTVAVPATAQAAPRPASADASREDSAGASRENSAGGPRPVVLVHGRNAGPGVWGSLTERLTTAGTPADRIFAWSYDSSRSTNEVLAGQLAAYVDDVLRRTGADRVDLVAHSLGSLPTRWYVKYGGGAPRVRNWVSLAGPNHGTGLAWACALWDQGCRDMTPGSYVVSRLNEGDETPGDVRYTTFRSAGDGQILPTSSTALSGARNVQVADMGHNDLLGDPGVAEQVLATLTAP</sequence>
<feature type="compositionally biased region" description="Low complexity" evidence="1">
    <location>
        <begin position="24"/>
        <end position="34"/>
    </location>
</feature>
<dbReference type="Proteomes" id="UP001604282">
    <property type="component" value="Unassembled WGS sequence"/>
</dbReference>
<proteinExistence type="predicted"/>
<evidence type="ECO:0000313" key="3">
    <source>
        <dbReference type="EMBL" id="MFG3193256.1"/>
    </source>
</evidence>
<feature type="chain" id="PRO_5045695027" evidence="2">
    <location>
        <begin position="27"/>
        <end position="248"/>
    </location>
</feature>
<feature type="signal peptide" evidence="2">
    <location>
        <begin position="1"/>
        <end position="26"/>
    </location>
</feature>